<keyword evidence="6" id="KW-1185">Reference proteome</keyword>
<comment type="caution">
    <text evidence="5">The sequence shown here is derived from an EMBL/GenBank/DDBJ whole genome shotgun (WGS) entry which is preliminary data.</text>
</comment>
<dbReference type="PRINTS" id="PR00778">
    <property type="entry name" value="HTHARSR"/>
</dbReference>
<dbReference type="PANTHER" id="PTHR33154:SF12">
    <property type="entry name" value="TRANSCRIPTIONAL REGULATORY PROTEIN"/>
    <property type="match status" value="1"/>
</dbReference>
<dbReference type="Gene3D" id="1.10.10.10">
    <property type="entry name" value="Winged helix-like DNA-binding domain superfamily/Winged helix DNA-binding domain"/>
    <property type="match status" value="1"/>
</dbReference>
<dbReference type="InterPro" id="IPR011991">
    <property type="entry name" value="ArsR-like_HTH"/>
</dbReference>
<evidence type="ECO:0000256" key="1">
    <source>
        <dbReference type="ARBA" id="ARBA00023015"/>
    </source>
</evidence>
<organism evidence="5 6">
    <name type="scientific">Streptomyces chiangmaiensis</name>
    <dbReference type="NCBI Taxonomy" id="766497"/>
    <lineage>
        <taxon>Bacteria</taxon>
        <taxon>Bacillati</taxon>
        <taxon>Actinomycetota</taxon>
        <taxon>Actinomycetes</taxon>
        <taxon>Kitasatosporales</taxon>
        <taxon>Streptomycetaceae</taxon>
        <taxon>Streptomyces</taxon>
    </lineage>
</organism>
<dbReference type="Pfam" id="PF12840">
    <property type="entry name" value="HTH_20"/>
    <property type="match status" value="1"/>
</dbReference>
<dbReference type="Proteomes" id="UP001333996">
    <property type="component" value="Unassembled WGS sequence"/>
</dbReference>
<dbReference type="EMBL" id="JAYWVC010000178">
    <property type="protein sequence ID" value="MED7826765.1"/>
    <property type="molecule type" value="Genomic_DNA"/>
</dbReference>
<evidence type="ECO:0000313" key="5">
    <source>
        <dbReference type="EMBL" id="MED7826765.1"/>
    </source>
</evidence>
<name>A0ABU7FS70_9ACTN</name>
<evidence type="ECO:0000259" key="4">
    <source>
        <dbReference type="PROSITE" id="PS50987"/>
    </source>
</evidence>
<keyword evidence="2" id="KW-0238">DNA-binding</keyword>
<feature type="domain" description="HTH arsR-type" evidence="4">
    <location>
        <begin position="7"/>
        <end position="103"/>
    </location>
</feature>
<dbReference type="InterPro" id="IPR001845">
    <property type="entry name" value="HTH_ArsR_DNA-bd_dom"/>
</dbReference>
<sequence length="114" mass="12598">MPDVEGHPAIHEMDIGSIFAALADPHRRHVVEQLCAEADSAERTCASFGLRVSKSTLTHHFRVLREAGLIRQIDYGNSRKVTLRRRELDNRFPGLLGLVGAQAAEQSPTETPCP</sequence>
<accession>A0ABU7FS70</accession>
<gene>
    <name evidence="5" type="ORF">VXC91_33705</name>
</gene>
<dbReference type="CDD" id="cd00090">
    <property type="entry name" value="HTH_ARSR"/>
    <property type="match status" value="1"/>
</dbReference>
<dbReference type="PROSITE" id="PS50987">
    <property type="entry name" value="HTH_ARSR_2"/>
    <property type="match status" value="1"/>
</dbReference>
<dbReference type="PANTHER" id="PTHR33154">
    <property type="entry name" value="TRANSCRIPTIONAL REGULATOR, ARSR FAMILY"/>
    <property type="match status" value="1"/>
</dbReference>
<reference evidence="5" key="1">
    <citation type="submission" date="2024-01" db="EMBL/GenBank/DDBJ databases">
        <title>First draft genome sequence data of TA4-1, the type strain of Gram-positive actinobacterium Streptomyces chiangmaiensis.</title>
        <authorList>
            <person name="Yasawong M."/>
            <person name="Nantapong N."/>
        </authorList>
    </citation>
    <scope>NUCLEOTIDE SEQUENCE</scope>
    <source>
        <strain evidence="5">TA4-1</strain>
    </source>
</reference>
<dbReference type="InterPro" id="IPR036388">
    <property type="entry name" value="WH-like_DNA-bd_sf"/>
</dbReference>
<evidence type="ECO:0000256" key="2">
    <source>
        <dbReference type="ARBA" id="ARBA00023125"/>
    </source>
</evidence>
<evidence type="ECO:0000313" key="6">
    <source>
        <dbReference type="Proteomes" id="UP001333996"/>
    </source>
</evidence>
<dbReference type="InterPro" id="IPR036390">
    <property type="entry name" value="WH_DNA-bd_sf"/>
</dbReference>
<dbReference type="RefSeq" id="WP_329511158.1">
    <property type="nucleotide sequence ID" value="NZ_BAAAYZ010000198.1"/>
</dbReference>
<evidence type="ECO:0000256" key="3">
    <source>
        <dbReference type="ARBA" id="ARBA00023163"/>
    </source>
</evidence>
<dbReference type="InterPro" id="IPR051081">
    <property type="entry name" value="HTH_MetalResp_TranReg"/>
</dbReference>
<keyword evidence="3" id="KW-0804">Transcription</keyword>
<proteinExistence type="predicted"/>
<keyword evidence="1" id="KW-0805">Transcription regulation</keyword>
<protein>
    <submittedName>
        <fullName evidence="5">Helix-turn-helix domain-containing protein</fullName>
    </submittedName>
</protein>
<dbReference type="SUPFAM" id="SSF46785">
    <property type="entry name" value="Winged helix' DNA-binding domain"/>
    <property type="match status" value="1"/>
</dbReference>
<dbReference type="SMART" id="SM00418">
    <property type="entry name" value="HTH_ARSR"/>
    <property type="match status" value="1"/>
</dbReference>